<comment type="catalytic activity">
    <reaction evidence="1">
        <text>Endohydrolysis of (1-&gt;4)-alpha-D-glucosidic linkages in polysaccharides containing three or more (1-&gt;4)-alpha-linked D-glucose units.</text>
        <dbReference type="EC" id="3.2.1.1"/>
    </reaction>
</comment>
<dbReference type="Gene3D" id="2.60.40.1120">
    <property type="entry name" value="Carboxypeptidase-like, regulatory domain"/>
    <property type="match status" value="1"/>
</dbReference>
<dbReference type="Pfam" id="PF14686">
    <property type="entry name" value="fn3_3"/>
    <property type="match status" value="1"/>
</dbReference>
<dbReference type="Gene3D" id="2.160.20.10">
    <property type="entry name" value="Single-stranded right-handed beta-helix, Pectin lyase-like"/>
    <property type="match status" value="1"/>
</dbReference>
<dbReference type="InterPro" id="IPR013784">
    <property type="entry name" value="Carb-bd-like_fold"/>
</dbReference>
<dbReference type="SUPFAM" id="SSF51126">
    <property type="entry name" value="Pectin lyase-like"/>
    <property type="match status" value="1"/>
</dbReference>
<evidence type="ECO:0000313" key="8">
    <source>
        <dbReference type="Proteomes" id="UP001500620"/>
    </source>
</evidence>
<feature type="domain" description="Rhamnogalacturonan lyase" evidence="6">
    <location>
        <begin position="399"/>
        <end position="452"/>
    </location>
</feature>
<evidence type="ECO:0000259" key="6">
    <source>
        <dbReference type="Pfam" id="PF14686"/>
    </source>
</evidence>
<keyword evidence="8" id="KW-1185">Reference proteome</keyword>
<keyword evidence="5" id="KW-0812">Transmembrane</keyword>
<feature type="region of interest" description="Disordered" evidence="4">
    <location>
        <begin position="25"/>
        <end position="46"/>
    </location>
</feature>
<evidence type="ECO:0000313" key="7">
    <source>
        <dbReference type="EMBL" id="GAA4250544.1"/>
    </source>
</evidence>
<dbReference type="EMBL" id="BAABAT010000009">
    <property type="protein sequence ID" value="GAA4250544.1"/>
    <property type="molecule type" value="Genomic_DNA"/>
</dbReference>
<dbReference type="SUPFAM" id="SSF49452">
    <property type="entry name" value="Starch-binding domain-like"/>
    <property type="match status" value="1"/>
</dbReference>
<evidence type="ECO:0000256" key="1">
    <source>
        <dbReference type="ARBA" id="ARBA00000548"/>
    </source>
</evidence>
<dbReference type="InterPro" id="IPR011050">
    <property type="entry name" value="Pectin_lyase_fold/virulence"/>
</dbReference>
<dbReference type="SMART" id="SM00710">
    <property type="entry name" value="PbH1"/>
    <property type="match status" value="5"/>
</dbReference>
<organism evidence="7 8">
    <name type="scientific">Dactylosporangium darangshiense</name>
    <dbReference type="NCBI Taxonomy" id="579108"/>
    <lineage>
        <taxon>Bacteria</taxon>
        <taxon>Bacillati</taxon>
        <taxon>Actinomycetota</taxon>
        <taxon>Actinomycetes</taxon>
        <taxon>Micromonosporales</taxon>
        <taxon>Micromonosporaceae</taxon>
        <taxon>Dactylosporangium</taxon>
    </lineage>
</organism>
<dbReference type="InterPro" id="IPR013783">
    <property type="entry name" value="Ig-like_fold"/>
</dbReference>
<dbReference type="InterPro" id="IPR029413">
    <property type="entry name" value="RG-lyase_II"/>
</dbReference>
<keyword evidence="5" id="KW-0472">Membrane</keyword>
<dbReference type="Gene3D" id="2.60.40.10">
    <property type="entry name" value="Immunoglobulins"/>
    <property type="match status" value="1"/>
</dbReference>
<dbReference type="EC" id="3.2.1.1" evidence="2"/>
<sequence>MHRERTSHTITDALRRAWAVWTPGRSGTAAAKPDVRRPSRPRPLSEPIFLPPRLRLDRIRLRFTTRAAVLALVGGLLPPVAALAVLATPAQAATACPAAGCAVTVDARDFVSHTALPHFNYIINVDNTRFVDPATRQPKDPFPKYVTTESNSPIVREGNEARKTVNLPPGRYLISVRAPDHKMWGKHISLPGDAATDGTLNALIELTQQSDAHPLPLGKIRVFAFNDSAWTNGAPDTEEDALQGFRVGLEEQTHSEVSVDYNNNPLCGGTCLTAADGLVTINDLGPATYFIDVHAPDAPCNSDPSSRWYQTTTIDGGLQLQAGVEEGSDGTGAPGEQLWEPPTARTAYWFGFVCAPTPFATPGTGEITGTARNWQGWPPFDVLTLGEPVQNPFVALSDSTTDRTVYVGQGDDQGHFDIQNVPAGTYNMAIWDEQLSYIIRTLPVTVAAGQSVEVRDADPNGEVGVGVSRWFGWLDGTVYKDLNNNGKKDPGEPTIANTDMDQRWRDGSIKEATFTDPAGHYEYPTAEGGPLGKWIINEQGFARFSAYPGPSIHDEHTGAVTPSCAVDPPAVPANPCVPTNQGGGLLSNQLLTEGHRATVDFGKRDYPAGTPGQIVGITYFATTRNEFDARFQAHEDYEPAIPDVTVYLEGLGPDGQPNTADDVILNQYVTDHWQHPNAAQQPPQSCAVTDSNGAPITTLNPDVGPNCLETPITGEQTKDGAFDGGYAFADYCPTANGAFNTATGLCGDGSDPGDHPLVAGTYITHVVMPKDTTDSRACNPANTSGYKNVSSVKGAIPGDGAGCLYRPVKEEDVNVDLGNQFTPAIPPPPCAGDDHVIDQSTLVQRSVYYGVAGAHAPLCDKRLVVLTNGQNANADFNMMTNFNTDPNGTNASDTRAGDVAAPGRLIGLVSNDIYFERNQKSMWYGEPRPIGGIPVGIYARVDTVPNVNAPYSPDNWRLFTTVYTSPEGTYEVLLPSTETFNCPIPQGPCPGMYLVKVDDPGTKAAPNPGYNPNLLTATSAWDVWPGLTDQLDTPLDPISGTACEDPAVPARPEVLQVSSPVVPATGSRQITIQADFIGTTGTATDATGVRATLTDNRSGTVTTLTRGNGGIVSWTPGNATTPDTIVINVPVLSTSPEFRPGPKQLTITTANANGGVSSVNGITLHVLGTNGSGSNTVAYNPPVVNVPAPAITGVNAHALQNAIDSAAAGSLLVLSPGVYNENVVVWKPLKIQGRGAGGIIGAHELQARDPEDPRFHVVGSVIDGRYFTENTPTFDATVAAHGPYVGVDANHPVLRGADLTMLAQSTSAYDLGTGITASFAQARVDGLALMTGQGEGAGGIQLQAYANNTQLTNNVLENNAGIFAGGIGIGAPYSDTNPVTGVSNHVGAHNYNVRVANDRMIGNGGLTRSGGLGIFYGSNAYEVANNVVCSNFGVEYGAGISHWGLSPGGRIHDNQIYYNDAVDSGAGISIQSQLPVGGGSLGDGSGNVDVDRNVLAGNYTGDDGGAIFVLDAVDQPINIRNNIIADNGAADLGGAIALDDSSKVAIVNNTIANNVSTASSESSNALPHSAALASEANDQTLWQNDPRYAAQYPNAATRPDFSNPVALFNNIFWTNTAYTLSQPGPGATLVSHGTIDFEVHGTTNNADTFTPRYSDLTAGSTMLGPDGVLHAPPANQGNISADPLFLNPIGVTAELTVSGSRLDPQTAAVTITGGDPPVGLTSNYHILPASPAIDGGVRCSNTPVPANLTACGATVFAAPTGIPGDIDGDSRPTLRSTRSNTPWDLGADELLGIAVTLP</sequence>
<evidence type="ECO:0000256" key="5">
    <source>
        <dbReference type="SAM" id="Phobius"/>
    </source>
</evidence>
<evidence type="ECO:0000256" key="4">
    <source>
        <dbReference type="SAM" id="MobiDB-lite"/>
    </source>
</evidence>
<accession>A0ABP8D9T1</accession>
<protein>
    <recommendedName>
        <fullName evidence="2">alpha-amylase</fullName>
        <ecNumber evidence="2">3.2.1.1</ecNumber>
    </recommendedName>
    <alternativeName>
        <fullName evidence="3">1,4-alpha-D-glucan glucanohydrolase</fullName>
    </alternativeName>
</protein>
<dbReference type="RefSeq" id="WP_345128565.1">
    <property type="nucleotide sequence ID" value="NZ_BAABAT010000009.1"/>
</dbReference>
<keyword evidence="5" id="KW-1133">Transmembrane helix</keyword>
<evidence type="ECO:0000256" key="3">
    <source>
        <dbReference type="ARBA" id="ARBA00030238"/>
    </source>
</evidence>
<name>A0ABP8D9T1_9ACTN</name>
<feature type="transmembrane region" description="Helical" evidence="5">
    <location>
        <begin position="63"/>
        <end position="87"/>
    </location>
</feature>
<gene>
    <name evidence="7" type="ORF">GCM10022255_039640</name>
</gene>
<evidence type="ECO:0000256" key="2">
    <source>
        <dbReference type="ARBA" id="ARBA00012595"/>
    </source>
</evidence>
<proteinExistence type="predicted"/>
<comment type="caution">
    <text evidence="7">The sequence shown here is derived from an EMBL/GenBank/DDBJ whole genome shotgun (WGS) entry which is preliminary data.</text>
</comment>
<dbReference type="InterPro" id="IPR012334">
    <property type="entry name" value="Pectin_lyas_fold"/>
</dbReference>
<dbReference type="Proteomes" id="UP001500620">
    <property type="component" value="Unassembled WGS sequence"/>
</dbReference>
<reference evidence="8" key="1">
    <citation type="journal article" date="2019" name="Int. J. Syst. Evol. Microbiol.">
        <title>The Global Catalogue of Microorganisms (GCM) 10K type strain sequencing project: providing services to taxonomists for standard genome sequencing and annotation.</title>
        <authorList>
            <consortium name="The Broad Institute Genomics Platform"/>
            <consortium name="The Broad Institute Genome Sequencing Center for Infectious Disease"/>
            <person name="Wu L."/>
            <person name="Ma J."/>
        </authorList>
    </citation>
    <scope>NUCLEOTIDE SEQUENCE [LARGE SCALE GENOMIC DNA]</scope>
    <source>
        <strain evidence="8">JCM 17441</strain>
    </source>
</reference>
<dbReference type="InterPro" id="IPR006626">
    <property type="entry name" value="PbH1"/>
</dbReference>